<comment type="caution">
    <text evidence="1">The sequence shown here is derived from an EMBL/GenBank/DDBJ whole genome shotgun (WGS) entry which is preliminary data.</text>
</comment>
<dbReference type="EMBL" id="JACHGH010000001">
    <property type="protein sequence ID" value="MBB6451651.1"/>
    <property type="molecule type" value="Genomic_DNA"/>
</dbReference>
<organism evidence="1 2">
    <name type="scientific">Salirhabdus euzebyi</name>
    <dbReference type="NCBI Taxonomy" id="394506"/>
    <lineage>
        <taxon>Bacteria</taxon>
        <taxon>Bacillati</taxon>
        <taxon>Bacillota</taxon>
        <taxon>Bacilli</taxon>
        <taxon>Bacillales</taxon>
        <taxon>Bacillaceae</taxon>
        <taxon>Salirhabdus</taxon>
    </lineage>
</organism>
<proteinExistence type="predicted"/>
<evidence type="ECO:0000313" key="1">
    <source>
        <dbReference type="EMBL" id="MBB6451651.1"/>
    </source>
</evidence>
<accession>A0A841PXX3</accession>
<reference evidence="1 2" key="1">
    <citation type="submission" date="2020-08" db="EMBL/GenBank/DDBJ databases">
        <title>Genomic Encyclopedia of Type Strains, Phase IV (KMG-IV): sequencing the most valuable type-strain genomes for metagenomic binning, comparative biology and taxonomic classification.</title>
        <authorList>
            <person name="Goeker M."/>
        </authorList>
    </citation>
    <scope>NUCLEOTIDE SEQUENCE [LARGE SCALE GENOMIC DNA]</scope>
    <source>
        <strain evidence="1 2">DSM 19612</strain>
    </source>
</reference>
<dbReference type="AlphaFoldDB" id="A0A841PXX3"/>
<name>A0A841PXX3_9BACI</name>
<gene>
    <name evidence="1" type="ORF">HNQ94_000072</name>
</gene>
<dbReference type="RefSeq" id="WP_174496277.1">
    <property type="nucleotide sequence ID" value="NZ_CADDWK010000007.1"/>
</dbReference>
<sequence>MKNNLSSVMCFILFIVLTGCANKEFSEILRDDQIETIVHKEVVDNGVVIFYVPNREGEDSAKVDFEARFIQKNLFGWKATYDRGGTTATLDTNLYSQYLMKNSDKSPFPLLFGEITTPKITTVKIEYGNETKIKEAKIVENKGKKFWFAFIEEPKEKIKYTIKGYSKSGQVIEKAEQEAG</sequence>
<protein>
    <recommendedName>
        <fullName evidence="3">Lipoprotein</fullName>
    </recommendedName>
</protein>
<evidence type="ECO:0008006" key="3">
    <source>
        <dbReference type="Google" id="ProtNLM"/>
    </source>
</evidence>
<evidence type="ECO:0000313" key="2">
    <source>
        <dbReference type="Proteomes" id="UP000581688"/>
    </source>
</evidence>
<dbReference type="PROSITE" id="PS51257">
    <property type="entry name" value="PROKAR_LIPOPROTEIN"/>
    <property type="match status" value="1"/>
</dbReference>
<keyword evidence="2" id="KW-1185">Reference proteome</keyword>
<dbReference type="Proteomes" id="UP000581688">
    <property type="component" value="Unassembled WGS sequence"/>
</dbReference>